<dbReference type="Proteomes" id="UP000184394">
    <property type="component" value="Unassembled WGS sequence"/>
</dbReference>
<gene>
    <name evidence="8" type="ORF">SAMN04487860_102118</name>
</gene>
<feature type="transmembrane region" description="Helical" evidence="7">
    <location>
        <begin position="38"/>
        <end position="57"/>
    </location>
</feature>
<evidence type="ECO:0000313" key="9">
    <source>
        <dbReference type="Proteomes" id="UP000184394"/>
    </source>
</evidence>
<protein>
    <submittedName>
        <fullName evidence="8">Electron transport complex protein RnfE</fullName>
    </submittedName>
</protein>
<dbReference type="PANTHER" id="PTHR30586:SF0">
    <property type="entry name" value="ION-TRANSLOCATING OXIDOREDUCTASE COMPLEX SUBUNIT E"/>
    <property type="match status" value="1"/>
</dbReference>
<comment type="subcellular location">
    <subcellularLocation>
        <location evidence="1">Endomembrane system</location>
        <topology evidence="1">Multi-pass membrane protein</topology>
    </subcellularLocation>
</comment>
<evidence type="ECO:0000256" key="3">
    <source>
        <dbReference type="ARBA" id="ARBA00022692"/>
    </source>
</evidence>
<evidence type="ECO:0000256" key="1">
    <source>
        <dbReference type="ARBA" id="ARBA00004127"/>
    </source>
</evidence>
<keyword evidence="2" id="KW-0813">Transport</keyword>
<keyword evidence="5 7" id="KW-1133">Transmembrane helix</keyword>
<dbReference type="GO" id="GO:0005886">
    <property type="term" value="C:plasma membrane"/>
    <property type="evidence" value="ECO:0007669"/>
    <property type="project" value="TreeGrafter"/>
</dbReference>
<evidence type="ECO:0000256" key="6">
    <source>
        <dbReference type="ARBA" id="ARBA00023136"/>
    </source>
</evidence>
<sequence>MNSRRKNLLGGILHDNIVLSGLMVISPVIICGDTLRNALALIYAFSAITFLSVLISSFVPKKLPYTAKVIIYALISAAVYIPVKLAAKEFYPDSIERIGIYYPLLAVNSLIVFQTEAKFFKMKKLDMMISLIFCIIGFDAVMLITGFLRELFAYGTINSKIVDVNTLINGLSQPFGGFIFLGLMCGVYRFIRSFVSKNDRQIRSEASVSDK</sequence>
<feature type="transmembrane region" description="Helical" evidence="7">
    <location>
        <begin position="129"/>
        <end position="148"/>
    </location>
</feature>
<evidence type="ECO:0000256" key="5">
    <source>
        <dbReference type="ARBA" id="ARBA00022989"/>
    </source>
</evidence>
<feature type="transmembrane region" description="Helical" evidence="7">
    <location>
        <begin position="69"/>
        <end position="87"/>
    </location>
</feature>
<dbReference type="InterPro" id="IPR003667">
    <property type="entry name" value="NqrDE/RnfAE"/>
</dbReference>
<evidence type="ECO:0000256" key="7">
    <source>
        <dbReference type="SAM" id="Phobius"/>
    </source>
</evidence>
<dbReference type="RefSeq" id="WP_072948467.1">
    <property type="nucleotide sequence ID" value="NZ_FRCT01000002.1"/>
</dbReference>
<keyword evidence="3 7" id="KW-0812">Transmembrane</keyword>
<dbReference type="Pfam" id="PF02508">
    <property type="entry name" value="Rnf-Nqr"/>
    <property type="match status" value="1"/>
</dbReference>
<keyword evidence="4" id="KW-1278">Translocase</keyword>
<dbReference type="OrthoDB" id="1860355at2"/>
<feature type="transmembrane region" description="Helical" evidence="7">
    <location>
        <begin position="12"/>
        <end position="32"/>
    </location>
</feature>
<organism evidence="8 9">
    <name type="scientific">Ruminococcus flavefaciens</name>
    <dbReference type="NCBI Taxonomy" id="1265"/>
    <lineage>
        <taxon>Bacteria</taxon>
        <taxon>Bacillati</taxon>
        <taxon>Bacillota</taxon>
        <taxon>Clostridia</taxon>
        <taxon>Eubacteriales</taxon>
        <taxon>Oscillospiraceae</taxon>
        <taxon>Ruminococcus</taxon>
    </lineage>
</organism>
<reference evidence="8 9" key="1">
    <citation type="submission" date="2016-11" db="EMBL/GenBank/DDBJ databases">
        <authorList>
            <person name="Jaros S."/>
            <person name="Januszkiewicz K."/>
            <person name="Wedrychowicz H."/>
        </authorList>
    </citation>
    <scope>NUCLEOTIDE SEQUENCE [LARGE SCALE GENOMIC DNA]</scope>
    <source>
        <strain evidence="8 9">Y1</strain>
    </source>
</reference>
<dbReference type="AlphaFoldDB" id="A0A1M7H464"/>
<name>A0A1M7H464_RUMFL</name>
<keyword evidence="6 7" id="KW-0472">Membrane</keyword>
<evidence type="ECO:0000256" key="4">
    <source>
        <dbReference type="ARBA" id="ARBA00022967"/>
    </source>
</evidence>
<proteinExistence type="predicted"/>
<feature type="transmembrane region" description="Helical" evidence="7">
    <location>
        <begin position="99"/>
        <end position="117"/>
    </location>
</feature>
<dbReference type="GO" id="GO:0012505">
    <property type="term" value="C:endomembrane system"/>
    <property type="evidence" value="ECO:0007669"/>
    <property type="project" value="UniProtKB-SubCell"/>
</dbReference>
<dbReference type="PANTHER" id="PTHR30586">
    <property type="entry name" value="ELECTRON TRANSPORT COMPLEX PROTEIN RNFE"/>
    <property type="match status" value="1"/>
</dbReference>
<dbReference type="PIRSF" id="PIRSF006102">
    <property type="entry name" value="NQR_DE"/>
    <property type="match status" value="1"/>
</dbReference>
<accession>A0A1M7H464</accession>
<feature type="transmembrane region" description="Helical" evidence="7">
    <location>
        <begin position="168"/>
        <end position="191"/>
    </location>
</feature>
<dbReference type="EMBL" id="FRCT01000002">
    <property type="protein sequence ID" value="SHM23444.1"/>
    <property type="molecule type" value="Genomic_DNA"/>
</dbReference>
<evidence type="ECO:0000256" key="2">
    <source>
        <dbReference type="ARBA" id="ARBA00022448"/>
    </source>
</evidence>
<evidence type="ECO:0000313" key="8">
    <source>
        <dbReference type="EMBL" id="SHM23444.1"/>
    </source>
</evidence>